<dbReference type="AlphaFoldDB" id="A0A9N9GA24"/>
<comment type="cofactor">
    <cofactor evidence="7">
        <name>Mg(2+)</name>
        <dbReference type="ChEBI" id="CHEBI:18420"/>
    </cofactor>
    <cofactor evidence="7">
        <name>Mn(2+)</name>
        <dbReference type="ChEBI" id="CHEBI:29035"/>
    </cofactor>
</comment>
<dbReference type="PANTHER" id="PTHR12865:SF1">
    <property type="entry name" value="PHOSPHATIDYLINOSITOL 4-KINASE TYPE 2"/>
    <property type="match status" value="1"/>
</dbReference>
<keyword evidence="2 7" id="KW-0808">Transferase</keyword>
<comment type="catalytic activity">
    <reaction evidence="7">
        <text>a 1,2-diacyl-sn-glycero-3-phospho-(1D-myo-inositol) + ATP = a 1,2-diacyl-sn-glycero-3-phospho-(1D-myo-inositol 4-phosphate) + ADP + H(+)</text>
        <dbReference type="Rhea" id="RHEA:19877"/>
        <dbReference type="ChEBI" id="CHEBI:15378"/>
        <dbReference type="ChEBI" id="CHEBI:30616"/>
        <dbReference type="ChEBI" id="CHEBI:57880"/>
        <dbReference type="ChEBI" id="CHEBI:58178"/>
        <dbReference type="ChEBI" id="CHEBI:456216"/>
        <dbReference type="EC" id="2.7.1.67"/>
    </reaction>
</comment>
<dbReference type="PANTHER" id="PTHR12865">
    <property type="entry name" value="PHOSPHATIDYLINOSITOL 4-KINASE TYPE-II"/>
    <property type="match status" value="1"/>
</dbReference>
<keyword evidence="11" id="KW-1185">Reference proteome</keyword>
<dbReference type="GO" id="GO:0005886">
    <property type="term" value="C:plasma membrane"/>
    <property type="evidence" value="ECO:0007669"/>
    <property type="project" value="UniProtKB-SubCell"/>
</dbReference>
<feature type="region of interest" description="Disordered" evidence="8">
    <location>
        <begin position="424"/>
        <end position="444"/>
    </location>
</feature>
<dbReference type="GO" id="GO:0005802">
    <property type="term" value="C:trans-Golgi network"/>
    <property type="evidence" value="ECO:0007669"/>
    <property type="project" value="TreeGrafter"/>
</dbReference>
<name>A0A9N9GA24_9GLOM</name>
<dbReference type="GO" id="GO:0000329">
    <property type="term" value="C:fungal-type vacuole membrane"/>
    <property type="evidence" value="ECO:0007669"/>
    <property type="project" value="TreeGrafter"/>
</dbReference>
<protein>
    <recommendedName>
        <fullName evidence="7">Phosphatidylinositol 4-kinase</fullName>
        <ecNumber evidence="7">2.7.1.67</ecNumber>
    </recommendedName>
</protein>
<evidence type="ECO:0000256" key="1">
    <source>
        <dbReference type="ARBA" id="ARBA00022475"/>
    </source>
</evidence>
<dbReference type="PROSITE" id="PS50290">
    <property type="entry name" value="PI3_4_KINASE_3"/>
    <property type="match status" value="1"/>
</dbReference>
<evidence type="ECO:0000313" key="10">
    <source>
        <dbReference type="EMBL" id="CAG8587520.1"/>
    </source>
</evidence>
<dbReference type="GO" id="GO:0004430">
    <property type="term" value="F:1-phosphatidylinositol 4-kinase activity"/>
    <property type="evidence" value="ECO:0007669"/>
    <property type="project" value="UniProtKB-UniRule"/>
</dbReference>
<dbReference type="Proteomes" id="UP000789831">
    <property type="component" value="Unassembled WGS sequence"/>
</dbReference>
<dbReference type="InterPro" id="IPR039756">
    <property type="entry name" value="Lsb6/PI4K2"/>
</dbReference>
<keyword evidence="1 7" id="KW-1003">Cell membrane</keyword>
<comment type="subcellular location">
    <subcellularLocation>
        <location evidence="7">Cell membrane</location>
        <topology evidence="7">Peripheral membrane protein</topology>
    </subcellularLocation>
    <subcellularLocation>
        <location evidence="7">Vacuole membrane</location>
        <topology evidence="7">Peripheral membrane protein</topology>
    </subcellularLocation>
</comment>
<feature type="region of interest" description="Disordered" evidence="8">
    <location>
        <begin position="677"/>
        <end position="707"/>
    </location>
</feature>
<keyword evidence="3 7" id="KW-0547">Nucleotide-binding</keyword>
<evidence type="ECO:0000256" key="8">
    <source>
        <dbReference type="SAM" id="MobiDB-lite"/>
    </source>
</evidence>
<feature type="region of interest" description="Disordered" evidence="8">
    <location>
        <begin position="459"/>
        <end position="511"/>
    </location>
</feature>
<accession>A0A9N9GA24</accession>
<organism evidence="10 11">
    <name type="scientific">Ambispora gerdemannii</name>
    <dbReference type="NCBI Taxonomy" id="144530"/>
    <lineage>
        <taxon>Eukaryota</taxon>
        <taxon>Fungi</taxon>
        <taxon>Fungi incertae sedis</taxon>
        <taxon>Mucoromycota</taxon>
        <taxon>Glomeromycotina</taxon>
        <taxon>Glomeromycetes</taxon>
        <taxon>Archaeosporales</taxon>
        <taxon>Ambisporaceae</taxon>
        <taxon>Ambispora</taxon>
    </lineage>
</organism>
<feature type="compositionally biased region" description="Polar residues" evidence="8">
    <location>
        <begin position="33"/>
        <end position="52"/>
    </location>
</feature>
<comment type="similarity">
    <text evidence="7">Belongs to the PI3/PI4-kinase family.</text>
</comment>
<keyword evidence="5 7" id="KW-0067">ATP-binding</keyword>
<evidence type="ECO:0000259" key="9">
    <source>
        <dbReference type="PROSITE" id="PS50290"/>
    </source>
</evidence>
<keyword evidence="6" id="KW-0472">Membrane</keyword>
<evidence type="ECO:0000256" key="2">
    <source>
        <dbReference type="ARBA" id="ARBA00022679"/>
    </source>
</evidence>
<dbReference type="GO" id="GO:0005768">
    <property type="term" value="C:endosome"/>
    <property type="evidence" value="ECO:0007669"/>
    <property type="project" value="UniProtKB-UniRule"/>
</dbReference>
<dbReference type="GO" id="GO:0007030">
    <property type="term" value="P:Golgi organization"/>
    <property type="evidence" value="ECO:0007669"/>
    <property type="project" value="TreeGrafter"/>
</dbReference>
<feature type="domain" description="PI3K/PI4K catalytic" evidence="9">
    <location>
        <begin position="169"/>
        <end position="636"/>
    </location>
</feature>
<dbReference type="GO" id="GO:0007032">
    <property type="term" value="P:endosome organization"/>
    <property type="evidence" value="ECO:0007669"/>
    <property type="project" value="TreeGrafter"/>
</dbReference>
<evidence type="ECO:0000256" key="4">
    <source>
        <dbReference type="ARBA" id="ARBA00022777"/>
    </source>
</evidence>
<feature type="compositionally biased region" description="Low complexity" evidence="8">
    <location>
        <begin position="496"/>
        <end position="511"/>
    </location>
</feature>
<evidence type="ECO:0000313" key="11">
    <source>
        <dbReference type="Proteomes" id="UP000789831"/>
    </source>
</evidence>
<feature type="region of interest" description="Disordered" evidence="8">
    <location>
        <begin position="24"/>
        <end position="52"/>
    </location>
</feature>
<dbReference type="EC" id="2.7.1.67" evidence="7"/>
<dbReference type="Gene3D" id="1.10.1070.20">
    <property type="match status" value="1"/>
</dbReference>
<feature type="compositionally biased region" description="Polar residues" evidence="8">
    <location>
        <begin position="480"/>
        <end position="495"/>
    </location>
</feature>
<evidence type="ECO:0000256" key="5">
    <source>
        <dbReference type="ARBA" id="ARBA00022840"/>
    </source>
</evidence>
<feature type="compositionally biased region" description="Polar residues" evidence="8">
    <location>
        <begin position="435"/>
        <end position="444"/>
    </location>
</feature>
<evidence type="ECO:0000256" key="6">
    <source>
        <dbReference type="ARBA" id="ARBA00023136"/>
    </source>
</evidence>
<evidence type="ECO:0000256" key="7">
    <source>
        <dbReference type="RuleBase" id="RU367084"/>
    </source>
</evidence>
<proteinExistence type="inferred from homology"/>
<evidence type="ECO:0000256" key="3">
    <source>
        <dbReference type="ARBA" id="ARBA00022741"/>
    </source>
</evidence>
<dbReference type="EMBL" id="CAJVPL010001787">
    <property type="protein sequence ID" value="CAG8587520.1"/>
    <property type="molecule type" value="Genomic_DNA"/>
</dbReference>
<feature type="compositionally biased region" description="Low complexity" evidence="8">
    <location>
        <begin position="469"/>
        <end position="479"/>
    </location>
</feature>
<dbReference type="Pfam" id="PF00454">
    <property type="entry name" value="PI3_PI4_kinase"/>
    <property type="match status" value="1"/>
</dbReference>
<dbReference type="GO" id="GO:0046854">
    <property type="term" value="P:phosphatidylinositol phosphate biosynthetic process"/>
    <property type="evidence" value="ECO:0007669"/>
    <property type="project" value="UniProtKB-UniRule"/>
</dbReference>
<comment type="caution">
    <text evidence="10">The sequence shown here is derived from an EMBL/GenBank/DDBJ whole genome shotgun (WGS) entry which is preliminary data.</text>
</comment>
<dbReference type="OrthoDB" id="3349449at2759"/>
<keyword evidence="4 7" id="KW-0418">Kinase</keyword>
<sequence>MINHSNGQKKTGYVKIQQRDSFEEETIDFDSPPAQSLQTTKPYYRSNSDNINSYSRKKKRPLLFPFQESRILTEQESPRDNIYTHSTMEPLNENGEAIYSISAPERSATAERKRKNLDEYDFVSIFKPIASLKDWQPTLMPLTADHKPPMNTEQFLEIVESVKTAISSGYPPQRISQGSSGSYFCRDKEGRIVGVFKPKNEEPYGNLNPKWTKWIHRNLFPCFFGRSCLIPNLGYISEAGAFLLDQRLQLHIVPFTKVTHLSSPSFHYDYLDRHAAKSKKNPKPLPEKIGSFQVFLEGYKDANVFLRDHPWPENDSQSNLMRAMSQEIENEPERQQHSRLNALMCLSNNRLEGGDESEESYPLGRRFAWTQALQDQFREQFEKLIILDYLMRNTDRGLDNWMIKYCEKPENINVALSPPKPVNMMSMKKSENSDSENTPLNTPSCDIFDIISTSPSTFPEITDAKLDNNNDNINNGTNTPLQSKTNPASTNADNESLNSANKSPSSSSCSQKSFSTPYPHVHVAAIDNGLAFPFKHPDSWRSYPYGWLYLPTSLIGRPFTQKTRNHFLPLLSDPQWWKETVNELRVLFQMDADFDEGMFQKQVSVLKGQGCNIIEALTQLDQGPIDLYRKQNVVIVLDEETVDDDNDEIMPSSVDDYVSHNNAAGIPAVNNAIGGEPVSERFDIPPSPKIRRSMSEDSGSIQRPSAAVSAAGKSSLTAASSMSQKWAAKLKSKLNFDFDSKHGDGERRKKKIVRERLDTVKGAVPFFTCC</sequence>
<gene>
    <name evidence="10" type="ORF">AGERDE_LOCUS8438</name>
</gene>
<dbReference type="InterPro" id="IPR000403">
    <property type="entry name" value="PI3/4_kinase_cat_dom"/>
</dbReference>
<dbReference type="GO" id="GO:0005524">
    <property type="term" value="F:ATP binding"/>
    <property type="evidence" value="ECO:0007669"/>
    <property type="project" value="UniProtKB-UniRule"/>
</dbReference>
<reference evidence="10" key="1">
    <citation type="submission" date="2021-06" db="EMBL/GenBank/DDBJ databases">
        <authorList>
            <person name="Kallberg Y."/>
            <person name="Tangrot J."/>
            <person name="Rosling A."/>
        </authorList>
    </citation>
    <scope>NUCLEOTIDE SEQUENCE</scope>
    <source>
        <strain evidence="10">MT106</strain>
    </source>
</reference>